<dbReference type="PROSITE" id="PS50887">
    <property type="entry name" value="GGDEF"/>
    <property type="match status" value="1"/>
</dbReference>
<dbReference type="Proteomes" id="UP000291106">
    <property type="component" value="Chromosome"/>
</dbReference>
<dbReference type="SMART" id="SM00304">
    <property type="entry name" value="HAMP"/>
    <property type="match status" value="1"/>
</dbReference>
<dbReference type="InterPro" id="IPR000160">
    <property type="entry name" value="GGDEF_dom"/>
</dbReference>
<dbReference type="InterPro" id="IPR050706">
    <property type="entry name" value="Cyclic-di-GMP_PDE-like"/>
</dbReference>
<feature type="transmembrane region" description="Helical" evidence="1">
    <location>
        <begin position="153"/>
        <end position="175"/>
    </location>
</feature>
<feature type="domain" description="GGDEF" evidence="4">
    <location>
        <begin position="263"/>
        <end position="395"/>
    </location>
</feature>
<accession>A0A411PIX6</accession>
<protein>
    <submittedName>
        <fullName evidence="5">EAL domain-containing protein</fullName>
    </submittedName>
</protein>
<dbReference type="InterPro" id="IPR001633">
    <property type="entry name" value="EAL_dom"/>
</dbReference>
<evidence type="ECO:0000259" key="2">
    <source>
        <dbReference type="PROSITE" id="PS50883"/>
    </source>
</evidence>
<dbReference type="KEGG" id="smai:EXU30_12920"/>
<evidence type="ECO:0000256" key="1">
    <source>
        <dbReference type="SAM" id="Phobius"/>
    </source>
</evidence>
<dbReference type="InterPro" id="IPR029787">
    <property type="entry name" value="Nucleotide_cyclase"/>
</dbReference>
<dbReference type="Gene3D" id="3.30.110.200">
    <property type="match status" value="1"/>
</dbReference>
<dbReference type="EMBL" id="CP036200">
    <property type="protein sequence ID" value="QBF83493.1"/>
    <property type="molecule type" value="Genomic_DNA"/>
</dbReference>
<dbReference type="Pfam" id="PF16448">
    <property type="entry name" value="LapD_MoxY_N"/>
    <property type="match status" value="1"/>
</dbReference>
<evidence type="ECO:0000259" key="3">
    <source>
        <dbReference type="PROSITE" id="PS50885"/>
    </source>
</evidence>
<keyword evidence="1" id="KW-0472">Membrane</keyword>
<dbReference type="SUPFAM" id="SSF55073">
    <property type="entry name" value="Nucleotide cyclase"/>
    <property type="match status" value="1"/>
</dbReference>
<dbReference type="SMART" id="SM00052">
    <property type="entry name" value="EAL"/>
    <property type="match status" value="1"/>
</dbReference>
<dbReference type="Pfam" id="PF00990">
    <property type="entry name" value="GGDEF"/>
    <property type="match status" value="1"/>
</dbReference>
<reference evidence="5 6" key="1">
    <citation type="submission" date="2019-02" db="EMBL/GenBank/DDBJ databases">
        <title>Shewanella sp. D4-2 isolated from Dokdo Island.</title>
        <authorList>
            <person name="Baek K."/>
        </authorList>
    </citation>
    <scope>NUCLEOTIDE SEQUENCE [LARGE SCALE GENOMIC DNA]</scope>
    <source>
        <strain evidence="5 6">D4-2</strain>
    </source>
</reference>
<dbReference type="InterPro" id="IPR032244">
    <property type="entry name" value="LapD_MoxY_N"/>
</dbReference>
<dbReference type="InterPro" id="IPR043128">
    <property type="entry name" value="Rev_trsase/Diguanyl_cyclase"/>
</dbReference>
<dbReference type="PANTHER" id="PTHR33121">
    <property type="entry name" value="CYCLIC DI-GMP PHOSPHODIESTERASE PDEF"/>
    <property type="match status" value="1"/>
</dbReference>
<dbReference type="Gene3D" id="6.20.270.20">
    <property type="entry name" value="LapD/MoxY periplasmic domain"/>
    <property type="match status" value="1"/>
</dbReference>
<dbReference type="Gene3D" id="3.20.20.450">
    <property type="entry name" value="EAL domain"/>
    <property type="match status" value="1"/>
</dbReference>
<dbReference type="SMART" id="SM00267">
    <property type="entry name" value="GGDEF"/>
    <property type="match status" value="1"/>
</dbReference>
<dbReference type="Gene3D" id="6.10.340.10">
    <property type="match status" value="1"/>
</dbReference>
<keyword evidence="1" id="KW-0812">Transmembrane</keyword>
<dbReference type="PANTHER" id="PTHR33121:SF79">
    <property type="entry name" value="CYCLIC DI-GMP PHOSPHODIESTERASE PDED-RELATED"/>
    <property type="match status" value="1"/>
</dbReference>
<dbReference type="RefSeq" id="WP_130600663.1">
    <property type="nucleotide sequence ID" value="NZ_CP036200.1"/>
</dbReference>
<evidence type="ECO:0000313" key="5">
    <source>
        <dbReference type="EMBL" id="QBF83493.1"/>
    </source>
</evidence>
<keyword evidence="6" id="KW-1185">Reference proteome</keyword>
<dbReference type="OrthoDB" id="5894408at2"/>
<dbReference type="CDD" id="cd01948">
    <property type="entry name" value="EAL"/>
    <property type="match status" value="1"/>
</dbReference>
<feature type="domain" description="HAMP" evidence="3">
    <location>
        <begin position="172"/>
        <end position="224"/>
    </location>
</feature>
<proteinExistence type="predicted"/>
<evidence type="ECO:0000259" key="4">
    <source>
        <dbReference type="PROSITE" id="PS50887"/>
    </source>
</evidence>
<dbReference type="PROSITE" id="PS50885">
    <property type="entry name" value="HAMP"/>
    <property type="match status" value="1"/>
</dbReference>
<dbReference type="InterPro" id="IPR003660">
    <property type="entry name" value="HAMP_dom"/>
</dbReference>
<dbReference type="InterPro" id="IPR035919">
    <property type="entry name" value="EAL_sf"/>
</dbReference>
<feature type="domain" description="EAL" evidence="2">
    <location>
        <begin position="403"/>
        <end position="640"/>
    </location>
</feature>
<dbReference type="Gene3D" id="3.30.70.270">
    <property type="match status" value="1"/>
</dbReference>
<sequence>MTLFRQIYALLFGLFLLTISSLAYVQITETQSFLTKQMESDLNNASNSLGLMLVPTLEAGDRAGAETLVNVIFEGGYYQQIKLTWLVDGEQQVWNNAIRIQDVPQWFIDLDIFHTIKKESTITSGWLQLATLEITAHPGFGYHELWRIISNTIILFSILFLIAIVFARVGLTWILKPLHNLSEHAKKVAERQFGPDMPSPKTRELKELVGAFNSMSTQLKQVFNSLDSEVAELRNKNLVDQVSNLPNRQYMVSRITGWLSEPSSGALFLAKFDWLEEVHSKYGYQVRDETIRLLAEKMQHHLDEMSPSVIARIAAYEFAFLVEEQEHDQLSKYLQTLIRTVNQEITKAGCRANEDFAIGIAERSAQTSVGEMLSQADNALQSAMKAKKVFHWYENSNQQMFSREEWRKNLTQAIENKQFKFRWQPIMLTENDEICQREIYCQLDIDNTPVHAGQFMPYIELLSLGSMLDRCLIESVNDKHLVDRNYEPIAINLTVESINNFDFHTWLKQFLRSCSHPERMCFEIPETCVYADLAACEHLCHIIRDCGAHFGIDHFGRQFGSMSYLQSLRPTYVKLDQSFAHIEDNQHNSELCRALVNVAKGLDIQVIVTGIQEQEQLARFENLRLDAYQGFIVKPTMIEA</sequence>
<gene>
    <name evidence="5" type="ORF">EXU30_12920</name>
</gene>
<dbReference type="SUPFAM" id="SSF141868">
    <property type="entry name" value="EAL domain-like"/>
    <property type="match status" value="1"/>
</dbReference>
<keyword evidence="1" id="KW-1133">Transmembrane helix</keyword>
<feature type="transmembrane region" description="Helical" evidence="1">
    <location>
        <begin position="6"/>
        <end position="27"/>
    </location>
</feature>
<dbReference type="GO" id="GO:0007165">
    <property type="term" value="P:signal transduction"/>
    <property type="evidence" value="ECO:0007669"/>
    <property type="project" value="InterPro"/>
</dbReference>
<dbReference type="CDD" id="cd06225">
    <property type="entry name" value="HAMP"/>
    <property type="match status" value="1"/>
</dbReference>
<dbReference type="Pfam" id="PF00563">
    <property type="entry name" value="EAL"/>
    <property type="match status" value="1"/>
</dbReference>
<dbReference type="SUPFAM" id="SSF158472">
    <property type="entry name" value="HAMP domain-like"/>
    <property type="match status" value="1"/>
</dbReference>
<evidence type="ECO:0000313" key="6">
    <source>
        <dbReference type="Proteomes" id="UP000291106"/>
    </source>
</evidence>
<dbReference type="AlphaFoldDB" id="A0A411PIX6"/>
<dbReference type="Pfam" id="PF00672">
    <property type="entry name" value="HAMP"/>
    <property type="match status" value="1"/>
</dbReference>
<dbReference type="PROSITE" id="PS50883">
    <property type="entry name" value="EAL"/>
    <property type="match status" value="1"/>
</dbReference>
<dbReference type="GO" id="GO:0071111">
    <property type="term" value="F:cyclic-guanylate-specific phosphodiesterase activity"/>
    <property type="evidence" value="ECO:0007669"/>
    <property type="project" value="InterPro"/>
</dbReference>
<dbReference type="InterPro" id="IPR042461">
    <property type="entry name" value="LapD_MoxY_peri_C"/>
</dbReference>
<dbReference type="GO" id="GO:0016020">
    <property type="term" value="C:membrane"/>
    <property type="evidence" value="ECO:0007669"/>
    <property type="project" value="InterPro"/>
</dbReference>
<name>A0A411PIX6_9GAMM</name>
<organism evidence="5 6">
    <name type="scientific">Shewanella maritima</name>
    <dbReference type="NCBI Taxonomy" id="2520507"/>
    <lineage>
        <taxon>Bacteria</taxon>
        <taxon>Pseudomonadati</taxon>
        <taxon>Pseudomonadota</taxon>
        <taxon>Gammaproteobacteria</taxon>
        <taxon>Alteromonadales</taxon>
        <taxon>Shewanellaceae</taxon>
        <taxon>Shewanella</taxon>
    </lineage>
</organism>